<evidence type="ECO:0000256" key="1">
    <source>
        <dbReference type="ARBA" id="ARBA00000085"/>
    </source>
</evidence>
<dbReference type="Proteomes" id="UP001597474">
    <property type="component" value="Unassembled WGS sequence"/>
</dbReference>
<proteinExistence type="predicted"/>
<dbReference type="SUPFAM" id="SSF47384">
    <property type="entry name" value="Homodimeric domain of signal transducing histidine kinase"/>
    <property type="match status" value="1"/>
</dbReference>
<dbReference type="Pfam" id="PF08448">
    <property type="entry name" value="PAS_4"/>
    <property type="match status" value="1"/>
</dbReference>
<dbReference type="PANTHER" id="PTHR42878">
    <property type="entry name" value="TWO-COMPONENT HISTIDINE KINASE"/>
    <property type="match status" value="1"/>
</dbReference>
<dbReference type="InterPro" id="IPR005467">
    <property type="entry name" value="His_kinase_dom"/>
</dbReference>
<dbReference type="EC" id="2.7.13.3" evidence="2"/>
<dbReference type="PROSITE" id="PS50109">
    <property type="entry name" value="HIS_KIN"/>
    <property type="match status" value="1"/>
</dbReference>
<evidence type="ECO:0000313" key="6">
    <source>
        <dbReference type="EMBL" id="MFD2738637.1"/>
    </source>
</evidence>
<dbReference type="InterPro" id="IPR003661">
    <property type="entry name" value="HisK_dim/P_dom"/>
</dbReference>
<dbReference type="RefSeq" id="WP_386371528.1">
    <property type="nucleotide sequence ID" value="NZ_JBHUMP010000002.1"/>
</dbReference>
<evidence type="ECO:0000256" key="3">
    <source>
        <dbReference type="ARBA" id="ARBA00022679"/>
    </source>
</evidence>
<organism evidence="6 7">
    <name type="scientific">Sulfitobacter aestuarii</name>
    <dbReference type="NCBI Taxonomy" id="2161676"/>
    <lineage>
        <taxon>Bacteria</taxon>
        <taxon>Pseudomonadati</taxon>
        <taxon>Pseudomonadota</taxon>
        <taxon>Alphaproteobacteria</taxon>
        <taxon>Rhodobacterales</taxon>
        <taxon>Roseobacteraceae</taxon>
        <taxon>Sulfitobacter</taxon>
    </lineage>
</organism>
<evidence type="ECO:0000259" key="5">
    <source>
        <dbReference type="PROSITE" id="PS50109"/>
    </source>
</evidence>
<dbReference type="SMART" id="SM00388">
    <property type="entry name" value="HisKA"/>
    <property type="match status" value="1"/>
</dbReference>
<dbReference type="InterPro" id="IPR036890">
    <property type="entry name" value="HATPase_C_sf"/>
</dbReference>
<dbReference type="EMBL" id="JBHUMP010000002">
    <property type="protein sequence ID" value="MFD2738637.1"/>
    <property type="molecule type" value="Genomic_DNA"/>
</dbReference>
<dbReference type="Pfam" id="PF02518">
    <property type="entry name" value="HATPase_c"/>
    <property type="match status" value="1"/>
</dbReference>
<dbReference type="InterPro" id="IPR035965">
    <property type="entry name" value="PAS-like_dom_sf"/>
</dbReference>
<keyword evidence="7" id="KW-1185">Reference proteome</keyword>
<keyword evidence="3" id="KW-0808">Transferase</keyword>
<feature type="domain" description="Histidine kinase" evidence="5">
    <location>
        <begin position="144"/>
        <end position="346"/>
    </location>
</feature>
<dbReference type="InterPro" id="IPR013656">
    <property type="entry name" value="PAS_4"/>
</dbReference>
<protein>
    <recommendedName>
        <fullName evidence="2">histidine kinase</fullName>
        <ecNumber evidence="2">2.7.13.3</ecNumber>
    </recommendedName>
</protein>
<comment type="caution">
    <text evidence="6">The sequence shown here is derived from an EMBL/GenBank/DDBJ whole genome shotgun (WGS) entry which is preliminary data.</text>
</comment>
<evidence type="ECO:0000313" key="7">
    <source>
        <dbReference type="Proteomes" id="UP001597474"/>
    </source>
</evidence>
<name>A0ABW5TZL4_9RHOB</name>
<dbReference type="Gene3D" id="3.30.565.10">
    <property type="entry name" value="Histidine kinase-like ATPase, C-terminal domain"/>
    <property type="match status" value="1"/>
</dbReference>
<dbReference type="PANTHER" id="PTHR42878:SF14">
    <property type="entry name" value="OSMOLARITY TWO-COMPONENT SYSTEM PROTEIN SSK1"/>
    <property type="match status" value="1"/>
</dbReference>
<dbReference type="Gene3D" id="1.10.287.130">
    <property type="match status" value="1"/>
</dbReference>
<dbReference type="InterPro" id="IPR036097">
    <property type="entry name" value="HisK_dim/P_sf"/>
</dbReference>
<accession>A0ABW5TZL4</accession>
<reference evidence="7" key="1">
    <citation type="journal article" date="2019" name="Int. J. Syst. Evol. Microbiol.">
        <title>The Global Catalogue of Microorganisms (GCM) 10K type strain sequencing project: providing services to taxonomists for standard genome sequencing and annotation.</title>
        <authorList>
            <consortium name="The Broad Institute Genomics Platform"/>
            <consortium name="The Broad Institute Genome Sequencing Center for Infectious Disease"/>
            <person name="Wu L."/>
            <person name="Ma J."/>
        </authorList>
    </citation>
    <scope>NUCLEOTIDE SEQUENCE [LARGE SCALE GENOMIC DNA]</scope>
    <source>
        <strain evidence="7">TISTR 2562</strain>
    </source>
</reference>
<dbReference type="CDD" id="cd00082">
    <property type="entry name" value="HisKA"/>
    <property type="match status" value="1"/>
</dbReference>
<dbReference type="InterPro" id="IPR050351">
    <property type="entry name" value="BphY/WalK/GraS-like"/>
</dbReference>
<dbReference type="SUPFAM" id="SSF55785">
    <property type="entry name" value="PYP-like sensor domain (PAS domain)"/>
    <property type="match status" value="1"/>
</dbReference>
<dbReference type="SUPFAM" id="SSF55874">
    <property type="entry name" value="ATPase domain of HSP90 chaperone/DNA topoisomerase II/histidine kinase"/>
    <property type="match status" value="1"/>
</dbReference>
<evidence type="ECO:0000256" key="4">
    <source>
        <dbReference type="ARBA" id="ARBA00022777"/>
    </source>
</evidence>
<dbReference type="Gene3D" id="3.30.450.20">
    <property type="entry name" value="PAS domain"/>
    <property type="match status" value="1"/>
</dbReference>
<sequence length="379" mass="41373">MQQETDFSQLDHIASPIFVLDVRQPERPVYIAYNSFARGLSGRPLSEYLGRTALEIYQSAHGRTVFDRQCQVAQSGQPVDYPQDLLIAGRQRSFQTTLTPIKDDSGAVVQLYGCARDTTEEQRAREAQVSLGTLSAEIEQFVSIAARDLRTPMRNVAMLANLLRENFVDHGDGKLQLIDTLEQMTGKSMSLITDVLAHARAAVPEARIEQFSFPSLCRDICDVLDPQTRHVVTYGASRIAADRTALQIVLRSFLDNAMEQGGDDRLKIDILVKQRAIGMLDFTLISTDSAFPNLSPSFLDQRARQPGNGCALFGVRRLINARGGQVEITLPEGGGGTISFTLPGVIVTDQAALATPTAAAMPAEQQIVALSGLLAELRG</sequence>
<keyword evidence="4" id="KW-0418">Kinase</keyword>
<comment type="catalytic activity">
    <reaction evidence="1">
        <text>ATP + protein L-histidine = ADP + protein N-phospho-L-histidine.</text>
        <dbReference type="EC" id="2.7.13.3"/>
    </reaction>
</comment>
<gene>
    <name evidence="6" type="ORF">ACFSUD_03545</name>
</gene>
<evidence type="ECO:0000256" key="2">
    <source>
        <dbReference type="ARBA" id="ARBA00012438"/>
    </source>
</evidence>
<dbReference type="InterPro" id="IPR003594">
    <property type="entry name" value="HATPase_dom"/>
</dbReference>